<accession>A0A673V8C5</accession>
<name>A0A673V8C5_SURSU</name>
<dbReference type="SMART" id="SM00406">
    <property type="entry name" value="IGv"/>
    <property type="match status" value="1"/>
</dbReference>
<dbReference type="SMART" id="SM00409">
    <property type="entry name" value="IG"/>
    <property type="match status" value="1"/>
</dbReference>
<organism evidence="3 4">
    <name type="scientific">Suricata suricatta</name>
    <name type="common">Meerkat</name>
    <dbReference type="NCBI Taxonomy" id="37032"/>
    <lineage>
        <taxon>Eukaryota</taxon>
        <taxon>Metazoa</taxon>
        <taxon>Chordata</taxon>
        <taxon>Craniata</taxon>
        <taxon>Vertebrata</taxon>
        <taxon>Euteleostomi</taxon>
        <taxon>Mammalia</taxon>
        <taxon>Eutheria</taxon>
        <taxon>Laurasiatheria</taxon>
        <taxon>Carnivora</taxon>
        <taxon>Feliformia</taxon>
        <taxon>Herpestidae</taxon>
        <taxon>Suricata</taxon>
    </lineage>
</organism>
<dbReference type="SUPFAM" id="SSF48726">
    <property type="entry name" value="Immunoglobulin"/>
    <property type="match status" value="1"/>
</dbReference>
<evidence type="ECO:0000313" key="3">
    <source>
        <dbReference type="Ensembl" id="ENSSSUP00005029635.1"/>
    </source>
</evidence>
<dbReference type="OMA" id="CKSAHNT"/>
<reference evidence="3 4" key="1">
    <citation type="submission" date="2019-05" db="EMBL/GenBank/DDBJ databases">
        <title>A Chromosome-scale Meerkat (S. suricatta) Genome Assembly.</title>
        <authorList>
            <person name="Dudchenko O."/>
            <person name="Lieberman Aiden E."/>
            <person name="Tung J."/>
            <person name="Barreiro L.B."/>
            <person name="Clutton-Brock T.H."/>
        </authorList>
    </citation>
    <scope>NUCLEOTIDE SEQUENCE [LARGE SCALE GENOMIC DNA]</scope>
</reference>
<dbReference type="InterPro" id="IPR007110">
    <property type="entry name" value="Ig-like_dom"/>
</dbReference>
<dbReference type="InterPro" id="IPR050150">
    <property type="entry name" value="IgV_Light_Chain"/>
</dbReference>
<dbReference type="Ensembl" id="ENSSSUT00005033824.1">
    <property type="protein sequence ID" value="ENSSSUP00005029635.1"/>
    <property type="gene ID" value="ENSSSUG00005019146.1"/>
</dbReference>
<proteinExistence type="predicted"/>
<evidence type="ECO:0000259" key="2">
    <source>
        <dbReference type="PROSITE" id="PS50835"/>
    </source>
</evidence>
<reference evidence="3" key="3">
    <citation type="submission" date="2025-09" db="UniProtKB">
        <authorList>
            <consortium name="Ensembl"/>
        </authorList>
    </citation>
    <scope>IDENTIFICATION</scope>
</reference>
<dbReference type="InterPro" id="IPR036179">
    <property type="entry name" value="Ig-like_dom_sf"/>
</dbReference>
<feature type="signal peptide" evidence="1">
    <location>
        <begin position="1"/>
        <end position="16"/>
    </location>
</feature>
<dbReference type="InterPro" id="IPR013783">
    <property type="entry name" value="Ig-like_fold"/>
</dbReference>
<protein>
    <recommendedName>
        <fullName evidence="2">Ig-like domain-containing protein</fullName>
    </recommendedName>
</protein>
<dbReference type="Proteomes" id="UP000472268">
    <property type="component" value="Chromosome 14"/>
</dbReference>
<evidence type="ECO:0000313" key="4">
    <source>
        <dbReference type="Proteomes" id="UP000472268"/>
    </source>
</evidence>
<dbReference type="AlphaFoldDB" id="A0A673V8C5"/>
<dbReference type="PROSITE" id="PS50835">
    <property type="entry name" value="IG_LIKE"/>
    <property type="match status" value="1"/>
</dbReference>
<dbReference type="Gene3D" id="2.60.40.10">
    <property type="entry name" value="Immunoglobulins"/>
    <property type="match status" value="1"/>
</dbReference>
<dbReference type="InterPro" id="IPR003599">
    <property type="entry name" value="Ig_sub"/>
</dbReference>
<reference evidence="3" key="2">
    <citation type="submission" date="2025-08" db="UniProtKB">
        <authorList>
            <consortium name="Ensembl"/>
        </authorList>
    </citation>
    <scope>IDENTIFICATION</scope>
</reference>
<feature type="chain" id="PRO_5025423090" description="Ig-like domain-containing protein" evidence="1">
    <location>
        <begin position="17"/>
        <end position="125"/>
    </location>
</feature>
<dbReference type="InterPro" id="IPR013106">
    <property type="entry name" value="Ig_V-set"/>
</dbReference>
<dbReference type="Pfam" id="PF07686">
    <property type="entry name" value="V-set"/>
    <property type="match status" value="1"/>
</dbReference>
<keyword evidence="1" id="KW-0732">Signal</keyword>
<sequence>MAWFSLFLILLAHCTGDWMSLAQSVLTQPSSMSGSLGQTVTISCTGSTTNIRADYVFWYQHLPEQPPKTIIYDSTWLLGVPDHFSGSSSDNSGSLTITGLQAEDEADYYGPKPVLGWNTFKIFSY</sequence>
<keyword evidence="4" id="KW-1185">Reference proteome</keyword>
<feature type="domain" description="Ig-like" evidence="2">
    <location>
        <begin position="23"/>
        <end position="108"/>
    </location>
</feature>
<dbReference type="PANTHER" id="PTHR23267">
    <property type="entry name" value="IMMUNOGLOBULIN LIGHT CHAIN"/>
    <property type="match status" value="1"/>
</dbReference>
<evidence type="ECO:0000256" key="1">
    <source>
        <dbReference type="SAM" id="SignalP"/>
    </source>
</evidence>